<proteinExistence type="predicted"/>
<protein>
    <submittedName>
        <fullName evidence="1">Uncharacterized protein</fullName>
    </submittedName>
</protein>
<dbReference type="AlphaFoldDB" id="A0A8C8E7E3"/>
<accession>A0A8C8E7E3</accession>
<sequence>MPSTLERNQSWLCQGPVAACQGPEDVPGGDLVCLGRSSALARLPLQAVLIVRTERRLILVLIMQISLDGKLRSEVIITLFSRVGNSPFRKSFLHNHELFLPLGFFQVKKR</sequence>
<organism evidence="1 2">
    <name type="scientific">Otus sunia</name>
    <name type="common">Oriental scops-owl</name>
    <dbReference type="NCBI Taxonomy" id="257818"/>
    <lineage>
        <taxon>Eukaryota</taxon>
        <taxon>Metazoa</taxon>
        <taxon>Chordata</taxon>
        <taxon>Craniata</taxon>
        <taxon>Vertebrata</taxon>
        <taxon>Euteleostomi</taxon>
        <taxon>Archelosauria</taxon>
        <taxon>Archosauria</taxon>
        <taxon>Dinosauria</taxon>
        <taxon>Saurischia</taxon>
        <taxon>Theropoda</taxon>
        <taxon>Coelurosauria</taxon>
        <taxon>Aves</taxon>
        <taxon>Neognathae</taxon>
        <taxon>Neoaves</taxon>
        <taxon>Telluraves</taxon>
        <taxon>Strigiformes</taxon>
        <taxon>Strigidae</taxon>
        <taxon>Otus</taxon>
    </lineage>
</organism>
<dbReference type="Proteomes" id="UP000694552">
    <property type="component" value="Unplaced"/>
</dbReference>
<keyword evidence="2" id="KW-1185">Reference proteome</keyword>
<dbReference type="Ensembl" id="ENSOSUT00000005671.1">
    <property type="protein sequence ID" value="ENSOSUP00000005470.1"/>
    <property type="gene ID" value="ENSOSUG00000004081.1"/>
</dbReference>
<evidence type="ECO:0000313" key="2">
    <source>
        <dbReference type="Proteomes" id="UP000694552"/>
    </source>
</evidence>
<reference evidence="1" key="2">
    <citation type="submission" date="2025-09" db="UniProtKB">
        <authorList>
            <consortium name="Ensembl"/>
        </authorList>
    </citation>
    <scope>IDENTIFICATION</scope>
</reference>
<name>A0A8C8E7E3_9STRI</name>
<reference evidence="1" key="1">
    <citation type="submission" date="2025-08" db="UniProtKB">
        <authorList>
            <consortium name="Ensembl"/>
        </authorList>
    </citation>
    <scope>IDENTIFICATION</scope>
</reference>
<evidence type="ECO:0000313" key="1">
    <source>
        <dbReference type="Ensembl" id="ENSOSUP00000005470.1"/>
    </source>
</evidence>